<dbReference type="EMBL" id="JBHFFA010000002">
    <property type="protein sequence ID" value="KAL2641808.1"/>
    <property type="molecule type" value="Genomic_DNA"/>
</dbReference>
<name>A0ABD1Z2R6_9MARC</name>
<proteinExistence type="predicted"/>
<gene>
    <name evidence="1" type="ORF">R1flu_009395</name>
</gene>
<sequence length="75" mass="8479">MCTIPLISFSVWSHLEVPDLHQQGCRILPLMLLAAYGMLNKSVLPFLFEKIKTMNRVLMRCLELPTSVAQPALIP</sequence>
<reference evidence="1 2" key="1">
    <citation type="submission" date="2024-09" db="EMBL/GenBank/DDBJ databases">
        <title>Chromosome-scale assembly of Riccia fluitans.</title>
        <authorList>
            <person name="Paukszto L."/>
            <person name="Sawicki J."/>
            <person name="Karawczyk K."/>
            <person name="Piernik-Szablinska J."/>
            <person name="Szczecinska M."/>
            <person name="Mazdziarz M."/>
        </authorList>
    </citation>
    <scope>NUCLEOTIDE SEQUENCE [LARGE SCALE GENOMIC DNA]</scope>
    <source>
        <strain evidence="1">Rf_01</strain>
        <tissue evidence="1">Aerial parts of the thallus</tissue>
    </source>
</reference>
<comment type="caution">
    <text evidence="1">The sequence shown here is derived from an EMBL/GenBank/DDBJ whole genome shotgun (WGS) entry which is preliminary data.</text>
</comment>
<evidence type="ECO:0000313" key="2">
    <source>
        <dbReference type="Proteomes" id="UP001605036"/>
    </source>
</evidence>
<dbReference type="AlphaFoldDB" id="A0ABD1Z2R6"/>
<dbReference type="Proteomes" id="UP001605036">
    <property type="component" value="Unassembled WGS sequence"/>
</dbReference>
<organism evidence="1 2">
    <name type="scientific">Riccia fluitans</name>
    <dbReference type="NCBI Taxonomy" id="41844"/>
    <lineage>
        <taxon>Eukaryota</taxon>
        <taxon>Viridiplantae</taxon>
        <taxon>Streptophyta</taxon>
        <taxon>Embryophyta</taxon>
        <taxon>Marchantiophyta</taxon>
        <taxon>Marchantiopsida</taxon>
        <taxon>Marchantiidae</taxon>
        <taxon>Marchantiales</taxon>
        <taxon>Ricciaceae</taxon>
        <taxon>Riccia</taxon>
    </lineage>
</organism>
<protein>
    <submittedName>
        <fullName evidence="1">Uncharacterized protein</fullName>
    </submittedName>
</protein>
<accession>A0ABD1Z2R6</accession>
<keyword evidence="2" id="KW-1185">Reference proteome</keyword>
<evidence type="ECO:0000313" key="1">
    <source>
        <dbReference type="EMBL" id="KAL2641808.1"/>
    </source>
</evidence>